<organism evidence="20 21">
    <name type="scientific">Filobasidium floriforme</name>
    <dbReference type="NCBI Taxonomy" id="5210"/>
    <lineage>
        <taxon>Eukaryota</taxon>
        <taxon>Fungi</taxon>
        <taxon>Dikarya</taxon>
        <taxon>Basidiomycota</taxon>
        <taxon>Agaricomycotina</taxon>
        <taxon>Tremellomycetes</taxon>
        <taxon>Filobasidiales</taxon>
        <taxon>Filobasidiaceae</taxon>
        <taxon>Filobasidium</taxon>
    </lineage>
</organism>
<keyword evidence="13 18" id="KW-1015">Disulfide bond</keyword>
<evidence type="ECO:0000256" key="2">
    <source>
        <dbReference type="ARBA" id="ARBA00004367"/>
    </source>
</evidence>
<dbReference type="GO" id="GO:0015035">
    <property type="term" value="F:protein-disulfide reductase activity"/>
    <property type="evidence" value="ECO:0007669"/>
    <property type="project" value="InterPro"/>
</dbReference>
<evidence type="ECO:0000256" key="4">
    <source>
        <dbReference type="ARBA" id="ARBA00011802"/>
    </source>
</evidence>
<evidence type="ECO:0000256" key="14">
    <source>
        <dbReference type="ARBA" id="ARBA00023180"/>
    </source>
</evidence>
<proteinExistence type="inferred from homology"/>
<keyword evidence="8" id="KW-0256">Endoplasmic reticulum</keyword>
<feature type="signal peptide" evidence="19">
    <location>
        <begin position="1"/>
        <end position="23"/>
    </location>
</feature>
<evidence type="ECO:0000256" key="11">
    <source>
        <dbReference type="ARBA" id="ARBA00023002"/>
    </source>
</evidence>
<keyword evidence="6" id="KW-0285">Flavoprotein</keyword>
<feature type="disulfide bond" evidence="18">
    <location>
        <begin position="145"/>
        <end position="153"/>
    </location>
</feature>
<feature type="disulfide bond" description="Redox-active" evidence="18">
    <location>
        <begin position="106"/>
        <end position="111"/>
    </location>
</feature>
<evidence type="ECO:0000256" key="8">
    <source>
        <dbReference type="ARBA" id="ARBA00022824"/>
    </source>
</evidence>
<evidence type="ECO:0000256" key="7">
    <source>
        <dbReference type="ARBA" id="ARBA00022729"/>
    </source>
</evidence>
<dbReference type="PANTHER" id="PTHR12613">
    <property type="entry name" value="ERO1-RELATED"/>
    <property type="match status" value="1"/>
</dbReference>
<keyword evidence="10" id="KW-0249">Electron transport</keyword>
<evidence type="ECO:0000256" key="6">
    <source>
        <dbReference type="ARBA" id="ARBA00022630"/>
    </source>
</evidence>
<keyword evidence="21" id="KW-1185">Reference proteome</keyword>
<name>A0A8K0NMH5_9TREE</name>
<accession>A0A8K0NMH5</accession>
<dbReference type="OrthoDB" id="269384at2759"/>
<evidence type="ECO:0000256" key="19">
    <source>
        <dbReference type="SAM" id="SignalP"/>
    </source>
</evidence>
<feature type="active site" evidence="16">
    <location>
        <position position="396"/>
    </location>
</feature>
<feature type="active site" description="Nucleophile" evidence="16">
    <location>
        <position position="393"/>
    </location>
</feature>
<comment type="similarity">
    <text evidence="3">Belongs to the EROs family.</text>
</comment>
<evidence type="ECO:0000256" key="18">
    <source>
        <dbReference type="PIRSR" id="PIRSR017205-3"/>
    </source>
</evidence>
<evidence type="ECO:0000256" key="17">
    <source>
        <dbReference type="PIRSR" id="PIRSR017205-2"/>
    </source>
</evidence>
<feature type="binding site" evidence="17">
    <location>
        <position position="288"/>
    </location>
    <ligand>
        <name>FAD</name>
        <dbReference type="ChEBI" id="CHEBI:57692"/>
    </ligand>
</feature>
<evidence type="ECO:0008006" key="22">
    <source>
        <dbReference type="Google" id="ProtNLM"/>
    </source>
</evidence>
<dbReference type="SUPFAM" id="SSF110019">
    <property type="entry name" value="ERO1-like"/>
    <property type="match status" value="1"/>
</dbReference>
<feature type="binding site" evidence="17">
    <location>
        <position position="175"/>
    </location>
    <ligand>
        <name>FAD</name>
        <dbReference type="ChEBI" id="CHEBI:57692"/>
    </ligand>
</feature>
<feature type="disulfide bond" description="Redox-active" evidence="18">
    <location>
        <begin position="393"/>
        <end position="396"/>
    </location>
</feature>
<dbReference type="InterPro" id="IPR007266">
    <property type="entry name" value="Ero1"/>
</dbReference>
<keyword evidence="11" id="KW-0560">Oxidoreductase</keyword>
<keyword evidence="9 17" id="KW-0274">FAD</keyword>
<dbReference type="InterPro" id="IPR037192">
    <property type="entry name" value="ERO1-like_sf"/>
</dbReference>
<evidence type="ECO:0000313" key="20">
    <source>
        <dbReference type="EMBL" id="KAG7527365.1"/>
    </source>
</evidence>
<dbReference type="EMBL" id="JABELV010000312">
    <property type="protein sequence ID" value="KAG7527365.1"/>
    <property type="molecule type" value="Genomic_DNA"/>
</dbReference>
<keyword evidence="14" id="KW-0325">Glycoprotein</keyword>
<evidence type="ECO:0000256" key="10">
    <source>
        <dbReference type="ARBA" id="ARBA00022982"/>
    </source>
</evidence>
<dbReference type="GO" id="GO:0071949">
    <property type="term" value="F:FAD binding"/>
    <property type="evidence" value="ECO:0007669"/>
    <property type="project" value="InterPro"/>
</dbReference>
<dbReference type="GO" id="GO:0005789">
    <property type="term" value="C:endoplasmic reticulum membrane"/>
    <property type="evidence" value="ECO:0007669"/>
    <property type="project" value="UniProtKB-SubCell"/>
</dbReference>
<dbReference type="PIRSF" id="PIRSF017205">
    <property type="entry name" value="ERO1"/>
    <property type="match status" value="1"/>
</dbReference>
<comment type="subcellular location">
    <subcellularLocation>
        <location evidence="2">Endoplasmic reticulum membrane</location>
        <topology evidence="2">Peripheral membrane protein</topology>
        <orientation evidence="2">Lumenal side</orientation>
    </subcellularLocation>
</comment>
<comment type="caution">
    <text evidence="20">The sequence shown here is derived from an EMBL/GenBank/DDBJ whole genome shotgun (WGS) entry which is preliminary data.</text>
</comment>
<evidence type="ECO:0000256" key="5">
    <source>
        <dbReference type="ARBA" id="ARBA00022448"/>
    </source>
</evidence>
<feature type="binding site" evidence="17">
    <location>
        <position position="188"/>
    </location>
    <ligand>
        <name>FAD</name>
        <dbReference type="ChEBI" id="CHEBI:57692"/>
    </ligand>
</feature>
<reference evidence="20" key="1">
    <citation type="submission" date="2020-04" db="EMBL/GenBank/DDBJ databases">
        <title>Analysis of mating type loci in Filobasidium floriforme.</title>
        <authorList>
            <person name="Nowrousian M."/>
        </authorList>
    </citation>
    <scope>NUCLEOTIDE SEQUENCE</scope>
    <source>
        <strain evidence="20">CBS 6242</strain>
    </source>
</reference>
<dbReference type="GO" id="GO:0016972">
    <property type="term" value="F:thiol oxidase activity"/>
    <property type="evidence" value="ECO:0007669"/>
    <property type="project" value="InterPro"/>
</dbReference>
<evidence type="ECO:0000256" key="15">
    <source>
        <dbReference type="ARBA" id="ARBA00023284"/>
    </source>
</evidence>
<sequence>MVSGRSILRSITSLPLLFAGSAAALSSLKGSATDSKIAKNVLESKGEGYCSPSGPIENTLCAYETIEELNKRLYPELHGIVESNFFRYWKVDLFRECPFWYENGFCMNRDCGVETADESHIPEKWRTKALSQLKVSDDPNLPPGCDINSQSFCYIDSESPSSDAQYIDLVLNPERFTGYAGESAHRVWGAIYEENCFGLSEGVVGGLAPAEERKAWAGSGKGAGLQGGFGNGVKNSLVAKKEEECLEKRIYYRIISGLHASISIHICADYLDQNTGEWAPNLQCFVNRIATNPERLANVYFDTVLLLRAIARAAPYLEAYDIETAQSKNDAVGIEADKKVREQLRAVLDMARDSGASAFDEKALFNGDDALELRDQFKHNFRNVSRILDCTGCDKCRLWGKLQISGIGTALKILFELDDKAFDPKRNPNLLQRSEIVALINTMHRLSESLYAVETFRKMYAETQRVEQARLAELEGVVAEEVKKPARPLKPLRRKGKTPAKRIRTKSSTSVADQIRSYISKLRLTCSRSLSRCLQQLGRGPLRVLVEAFGMHGDTALKKGVEAKDDL</sequence>
<keyword evidence="15" id="KW-0676">Redox-active center</keyword>
<dbReference type="Pfam" id="PF04137">
    <property type="entry name" value="ERO1"/>
    <property type="match status" value="1"/>
</dbReference>
<dbReference type="AlphaFoldDB" id="A0A8K0NMH5"/>
<evidence type="ECO:0000256" key="13">
    <source>
        <dbReference type="ARBA" id="ARBA00023157"/>
    </source>
</evidence>
<evidence type="ECO:0000313" key="21">
    <source>
        <dbReference type="Proteomes" id="UP000812966"/>
    </source>
</evidence>
<dbReference type="PANTHER" id="PTHR12613:SF0">
    <property type="entry name" value="ERO1-LIKE PROTEIN"/>
    <property type="match status" value="1"/>
</dbReference>
<feature type="binding site" evidence="17">
    <location>
        <position position="256"/>
    </location>
    <ligand>
        <name>FAD</name>
        <dbReference type="ChEBI" id="CHEBI:57692"/>
    </ligand>
</feature>
<evidence type="ECO:0000256" key="16">
    <source>
        <dbReference type="PIRSR" id="PIRSR017205-1"/>
    </source>
</evidence>
<keyword evidence="12" id="KW-0472">Membrane</keyword>
<dbReference type="Proteomes" id="UP000812966">
    <property type="component" value="Unassembled WGS sequence"/>
</dbReference>
<keyword evidence="5" id="KW-0813">Transport</keyword>
<comment type="cofactor">
    <cofactor evidence="1 17">
        <name>FAD</name>
        <dbReference type="ChEBI" id="CHEBI:57692"/>
    </cofactor>
</comment>
<evidence type="ECO:0000256" key="12">
    <source>
        <dbReference type="ARBA" id="ARBA00023136"/>
    </source>
</evidence>
<keyword evidence="7 19" id="KW-0732">Signal</keyword>
<evidence type="ECO:0000256" key="1">
    <source>
        <dbReference type="ARBA" id="ARBA00001974"/>
    </source>
</evidence>
<protein>
    <recommendedName>
        <fullName evidence="22">Endoplasmic oxidoreductin 1</fullName>
    </recommendedName>
</protein>
<dbReference type="GO" id="GO:0034975">
    <property type="term" value="P:protein folding in endoplasmic reticulum"/>
    <property type="evidence" value="ECO:0007669"/>
    <property type="project" value="InterPro"/>
</dbReference>
<feature type="binding site" evidence="17">
    <location>
        <position position="259"/>
    </location>
    <ligand>
        <name>FAD</name>
        <dbReference type="ChEBI" id="CHEBI:57692"/>
    </ligand>
</feature>
<evidence type="ECO:0000256" key="3">
    <source>
        <dbReference type="ARBA" id="ARBA00008277"/>
    </source>
</evidence>
<gene>
    <name evidence="20" type="ORF">FFLO_07010</name>
</gene>
<evidence type="ECO:0000256" key="9">
    <source>
        <dbReference type="ARBA" id="ARBA00022827"/>
    </source>
</evidence>
<feature type="chain" id="PRO_5035455353" description="Endoplasmic oxidoreductin 1" evidence="19">
    <location>
        <begin position="24"/>
        <end position="567"/>
    </location>
</feature>
<feature type="binding site" evidence="17">
    <location>
        <position position="177"/>
    </location>
    <ligand>
        <name>FAD</name>
        <dbReference type="ChEBI" id="CHEBI:57692"/>
    </ligand>
</feature>
<comment type="subunit">
    <text evidence="4">May function both as a monomer and a homodimer.</text>
</comment>